<evidence type="ECO:0000259" key="7">
    <source>
        <dbReference type="Pfam" id="PF05239"/>
    </source>
</evidence>
<dbReference type="AlphaFoldDB" id="A0A2X4W7T4"/>
<feature type="domain" description="PRC-barrel" evidence="7">
    <location>
        <begin position="98"/>
        <end position="170"/>
    </location>
</feature>
<dbReference type="Pfam" id="PF01782">
    <property type="entry name" value="RimM"/>
    <property type="match status" value="1"/>
</dbReference>
<keyword evidence="3 5" id="KW-0698">rRNA processing</keyword>
<dbReference type="PANTHER" id="PTHR33692:SF1">
    <property type="entry name" value="RIBOSOME MATURATION FACTOR RIMM"/>
    <property type="match status" value="1"/>
</dbReference>
<evidence type="ECO:0000256" key="5">
    <source>
        <dbReference type="HAMAP-Rule" id="MF_00014"/>
    </source>
</evidence>
<dbReference type="STRING" id="1348624.GCA_001591545_01740"/>
<sequence>MPEWFNVGKIVNTHGINGEVRVISNTDFAEERYAPKSSLHLFMPGKKEAIPLTVKSHRVHKNFDLLKFEGYENINDVVHWKNSILKVTEEQLSDLPKGEYYFHEIIGCEVVTMDNEVIGSVKEILTPGANDVWVVTRENGKDVLIPYIDEIVMDISIENKKITIKLMEGLIE</sequence>
<proteinExistence type="inferred from homology"/>
<dbReference type="RefSeq" id="WP_066139737.1">
    <property type="nucleotide sequence ID" value="NZ_CBCSGM010000001.1"/>
</dbReference>
<dbReference type="EMBL" id="LS483476">
    <property type="protein sequence ID" value="SQI60256.1"/>
    <property type="molecule type" value="Genomic_DNA"/>
</dbReference>
<dbReference type="InterPro" id="IPR002676">
    <property type="entry name" value="RimM_N"/>
</dbReference>
<dbReference type="InterPro" id="IPR027275">
    <property type="entry name" value="PRC-brl_dom"/>
</dbReference>
<dbReference type="Gene3D" id="2.30.30.240">
    <property type="entry name" value="PRC-barrel domain"/>
    <property type="match status" value="1"/>
</dbReference>
<dbReference type="Gene3D" id="2.40.30.60">
    <property type="entry name" value="RimM"/>
    <property type="match status" value="1"/>
</dbReference>
<reference evidence="8 9" key="1">
    <citation type="submission" date="2018-06" db="EMBL/GenBank/DDBJ databases">
        <authorList>
            <consortium name="Pathogen Informatics"/>
            <person name="Doyle S."/>
        </authorList>
    </citation>
    <scope>NUCLEOTIDE SEQUENCE [LARGE SCALE GENOMIC DNA]</scope>
    <source>
        <strain evidence="8 9">NCTC4824</strain>
    </source>
</reference>
<dbReference type="GO" id="GO:0043022">
    <property type="term" value="F:ribosome binding"/>
    <property type="evidence" value="ECO:0007669"/>
    <property type="project" value="InterPro"/>
</dbReference>
<dbReference type="GO" id="GO:0006364">
    <property type="term" value="P:rRNA processing"/>
    <property type="evidence" value="ECO:0007669"/>
    <property type="project" value="UniProtKB-UniRule"/>
</dbReference>
<dbReference type="GO" id="GO:0005737">
    <property type="term" value="C:cytoplasm"/>
    <property type="evidence" value="ECO:0007669"/>
    <property type="project" value="UniProtKB-SubCell"/>
</dbReference>
<dbReference type="SUPFAM" id="SSF50447">
    <property type="entry name" value="Translation proteins"/>
    <property type="match status" value="1"/>
</dbReference>
<comment type="function">
    <text evidence="5">An accessory protein needed during the final step in the assembly of 30S ribosomal subunit, possibly for assembly of the head region. Essential for efficient processing of 16S rRNA. May be needed both before and after RbfA during the maturation of 16S rRNA. It has affinity for free ribosomal 30S subunits but not for 70S ribosomes.</text>
</comment>
<accession>A0A2X4W7T4</accession>
<evidence type="ECO:0000256" key="3">
    <source>
        <dbReference type="ARBA" id="ARBA00022552"/>
    </source>
</evidence>
<dbReference type="KEGG" id="blen:NCTC4824_02690"/>
<evidence type="ECO:0000256" key="4">
    <source>
        <dbReference type="ARBA" id="ARBA00023186"/>
    </source>
</evidence>
<keyword evidence="2 5" id="KW-0690">Ribosome biogenesis</keyword>
<keyword evidence="4 5" id="KW-0143">Chaperone</keyword>
<name>A0A2X4W7T4_LEDLE</name>
<keyword evidence="9" id="KW-1185">Reference proteome</keyword>
<evidence type="ECO:0000313" key="9">
    <source>
        <dbReference type="Proteomes" id="UP000249134"/>
    </source>
</evidence>
<comment type="similarity">
    <text evidence="5">Belongs to the RimM family.</text>
</comment>
<dbReference type="HAMAP" id="MF_00014">
    <property type="entry name" value="Ribosome_mat_RimM"/>
    <property type="match status" value="1"/>
</dbReference>
<feature type="domain" description="RimM N-terminal" evidence="6">
    <location>
        <begin position="7"/>
        <end position="91"/>
    </location>
</feature>
<dbReference type="GO" id="GO:0042274">
    <property type="term" value="P:ribosomal small subunit biogenesis"/>
    <property type="evidence" value="ECO:0007669"/>
    <property type="project" value="UniProtKB-UniRule"/>
</dbReference>
<evidence type="ECO:0000256" key="2">
    <source>
        <dbReference type="ARBA" id="ARBA00022517"/>
    </source>
</evidence>
<dbReference type="InterPro" id="IPR011961">
    <property type="entry name" value="RimM"/>
</dbReference>
<dbReference type="NCBIfam" id="TIGR02273">
    <property type="entry name" value="16S_RimM"/>
    <property type="match status" value="1"/>
</dbReference>
<comment type="subcellular location">
    <subcellularLocation>
        <location evidence="5">Cytoplasm</location>
    </subcellularLocation>
</comment>
<evidence type="ECO:0000256" key="1">
    <source>
        <dbReference type="ARBA" id="ARBA00022490"/>
    </source>
</evidence>
<dbReference type="Pfam" id="PF05239">
    <property type="entry name" value="PRC"/>
    <property type="match status" value="1"/>
</dbReference>
<dbReference type="GO" id="GO:0005840">
    <property type="term" value="C:ribosome"/>
    <property type="evidence" value="ECO:0007669"/>
    <property type="project" value="InterPro"/>
</dbReference>
<gene>
    <name evidence="5 8" type="primary">rimM</name>
    <name evidence="8" type="ORF">NCTC4824_02690</name>
</gene>
<dbReference type="InterPro" id="IPR011033">
    <property type="entry name" value="PRC_barrel-like_sf"/>
</dbReference>
<evidence type="ECO:0000313" key="8">
    <source>
        <dbReference type="EMBL" id="SQI60256.1"/>
    </source>
</evidence>
<comment type="domain">
    <text evidence="5">The PRC barrel domain binds ribosomal protein uS19.</text>
</comment>
<dbReference type="Proteomes" id="UP000249134">
    <property type="component" value="Chromosome 1"/>
</dbReference>
<evidence type="ECO:0000259" key="6">
    <source>
        <dbReference type="Pfam" id="PF01782"/>
    </source>
</evidence>
<comment type="subunit">
    <text evidence="5">Binds ribosomal protein uS19.</text>
</comment>
<dbReference type="InterPro" id="IPR009000">
    <property type="entry name" value="Transl_B-barrel_sf"/>
</dbReference>
<keyword evidence="1 5" id="KW-0963">Cytoplasm</keyword>
<dbReference type="InterPro" id="IPR036976">
    <property type="entry name" value="RimM_N_sf"/>
</dbReference>
<dbReference type="SUPFAM" id="SSF50346">
    <property type="entry name" value="PRC-barrel domain"/>
    <property type="match status" value="1"/>
</dbReference>
<organism evidence="8 9">
    <name type="scientific">Lederbergia lenta</name>
    <name type="common">Bacillus lentus</name>
    <dbReference type="NCBI Taxonomy" id="1467"/>
    <lineage>
        <taxon>Bacteria</taxon>
        <taxon>Bacillati</taxon>
        <taxon>Bacillota</taxon>
        <taxon>Bacilli</taxon>
        <taxon>Bacillales</taxon>
        <taxon>Bacillaceae</taxon>
        <taxon>Lederbergia</taxon>
    </lineage>
</organism>
<protein>
    <recommendedName>
        <fullName evidence="5">Ribosome maturation factor RimM</fullName>
    </recommendedName>
</protein>
<dbReference type="PANTHER" id="PTHR33692">
    <property type="entry name" value="RIBOSOME MATURATION FACTOR RIMM"/>
    <property type="match status" value="1"/>
</dbReference>